<dbReference type="AlphaFoldDB" id="A0A2P6RYV0"/>
<dbReference type="EMBL" id="PDCK01000040">
    <property type="protein sequence ID" value="PRQ51604.1"/>
    <property type="molecule type" value="Genomic_DNA"/>
</dbReference>
<keyword evidence="5 8" id="KW-0378">Hydrolase</keyword>
<sequence>MTLAAIKISGKIVAPSSEAWKECANPWLAFFQVTNLIVSGSGEINGQGSSWWAKYDQLNYALGFRRCDNLQLSGLTHVDSPKTHISIKSCNNATVSYLTIRAPEDSPNTDGMDISMSSHVNIHDCNIGTGQNGAYETVEEVHVQNCSFTSTMYGARIKTYQGGSGYARKISYEQIALRTTRNPIIIDQFYCNGQHDCQTSTSAVRVSEVTYNGFHGTSENEQAITFNCSQSISCANIVMNQVSITSPVPSEQVRASCSNVNGTSHATVPQVPCLKNI</sequence>
<evidence type="ECO:0000256" key="8">
    <source>
        <dbReference type="RuleBase" id="RU361169"/>
    </source>
</evidence>
<keyword evidence="7" id="KW-0961">Cell wall biogenesis/degradation</keyword>
<dbReference type="Gene3D" id="2.160.20.10">
    <property type="entry name" value="Single-stranded right-handed beta-helix, Pectin lyase-like"/>
    <property type="match status" value="2"/>
</dbReference>
<keyword evidence="6 8" id="KW-0326">Glycosidase</keyword>
<comment type="caution">
    <text evidence="9">The sequence shown here is derived from an EMBL/GenBank/DDBJ whole genome shotgun (WGS) entry which is preliminary data.</text>
</comment>
<gene>
    <name evidence="9" type="ORF">RchiOBHm_Chr2g0146281</name>
</gene>
<name>A0A2P6RYV0_ROSCH</name>
<evidence type="ECO:0000256" key="1">
    <source>
        <dbReference type="ARBA" id="ARBA00004191"/>
    </source>
</evidence>
<keyword evidence="3" id="KW-0134">Cell wall</keyword>
<dbReference type="Gramene" id="PRQ51604">
    <property type="protein sequence ID" value="PRQ51604"/>
    <property type="gene ID" value="RchiOBHm_Chr2g0146281"/>
</dbReference>
<comment type="similarity">
    <text evidence="2 8">Belongs to the glycosyl hydrolase 28 family.</text>
</comment>
<dbReference type="GO" id="GO:0005975">
    <property type="term" value="P:carbohydrate metabolic process"/>
    <property type="evidence" value="ECO:0007669"/>
    <property type="project" value="InterPro"/>
</dbReference>
<evidence type="ECO:0000256" key="5">
    <source>
        <dbReference type="ARBA" id="ARBA00022801"/>
    </source>
</evidence>
<reference evidence="9 10" key="1">
    <citation type="journal article" date="2018" name="Nat. Genet.">
        <title>The Rosa genome provides new insights in the design of modern roses.</title>
        <authorList>
            <person name="Bendahmane M."/>
        </authorList>
    </citation>
    <scope>NUCLEOTIDE SEQUENCE [LARGE SCALE GENOMIC DNA]</scope>
    <source>
        <strain evidence="10">cv. Old Blush</strain>
    </source>
</reference>
<evidence type="ECO:0000256" key="6">
    <source>
        <dbReference type="ARBA" id="ARBA00023295"/>
    </source>
</evidence>
<dbReference type="OMA" id="TDGINIC"/>
<dbReference type="PANTHER" id="PTHR31375">
    <property type="match status" value="1"/>
</dbReference>
<keyword evidence="4" id="KW-0964">Secreted</keyword>
<dbReference type="Pfam" id="PF00295">
    <property type="entry name" value="Glyco_hydro_28"/>
    <property type="match status" value="2"/>
</dbReference>
<dbReference type="SUPFAM" id="SSF51126">
    <property type="entry name" value="Pectin lyase-like"/>
    <property type="match status" value="1"/>
</dbReference>
<evidence type="ECO:0000256" key="2">
    <source>
        <dbReference type="ARBA" id="ARBA00008834"/>
    </source>
</evidence>
<evidence type="ECO:0000256" key="4">
    <source>
        <dbReference type="ARBA" id="ARBA00022525"/>
    </source>
</evidence>
<dbReference type="Proteomes" id="UP000238479">
    <property type="component" value="Chromosome 2"/>
</dbReference>
<evidence type="ECO:0000313" key="9">
    <source>
        <dbReference type="EMBL" id="PRQ51604.1"/>
    </source>
</evidence>
<dbReference type="InterPro" id="IPR012334">
    <property type="entry name" value="Pectin_lyas_fold"/>
</dbReference>
<protein>
    <submittedName>
        <fullName evidence="9">Putative polygalacturonase</fullName>
        <ecNumber evidence="9">3.2.1.15</ecNumber>
    </submittedName>
</protein>
<evidence type="ECO:0000256" key="7">
    <source>
        <dbReference type="ARBA" id="ARBA00023316"/>
    </source>
</evidence>
<dbReference type="STRING" id="74649.A0A2P6RYV0"/>
<dbReference type="GO" id="GO:0004650">
    <property type="term" value="F:polygalacturonase activity"/>
    <property type="evidence" value="ECO:0007669"/>
    <property type="project" value="UniProtKB-EC"/>
</dbReference>
<organism evidence="9 10">
    <name type="scientific">Rosa chinensis</name>
    <name type="common">China rose</name>
    <dbReference type="NCBI Taxonomy" id="74649"/>
    <lineage>
        <taxon>Eukaryota</taxon>
        <taxon>Viridiplantae</taxon>
        <taxon>Streptophyta</taxon>
        <taxon>Embryophyta</taxon>
        <taxon>Tracheophyta</taxon>
        <taxon>Spermatophyta</taxon>
        <taxon>Magnoliopsida</taxon>
        <taxon>eudicotyledons</taxon>
        <taxon>Gunneridae</taxon>
        <taxon>Pentapetalae</taxon>
        <taxon>rosids</taxon>
        <taxon>fabids</taxon>
        <taxon>Rosales</taxon>
        <taxon>Rosaceae</taxon>
        <taxon>Rosoideae</taxon>
        <taxon>Rosoideae incertae sedis</taxon>
        <taxon>Rosa</taxon>
    </lineage>
</organism>
<dbReference type="InterPro" id="IPR000743">
    <property type="entry name" value="Glyco_hydro_28"/>
</dbReference>
<dbReference type="EC" id="3.2.1.15" evidence="9"/>
<proteinExistence type="inferred from homology"/>
<dbReference type="InterPro" id="IPR011050">
    <property type="entry name" value="Pectin_lyase_fold/virulence"/>
</dbReference>
<comment type="subcellular location">
    <subcellularLocation>
        <location evidence="1">Secreted</location>
        <location evidence="1">Cell wall</location>
    </subcellularLocation>
</comment>
<dbReference type="GO" id="GO:0071555">
    <property type="term" value="P:cell wall organization"/>
    <property type="evidence" value="ECO:0007669"/>
    <property type="project" value="UniProtKB-KW"/>
</dbReference>
<accession>A0A2P6RYV0</accession>
<evidence type="ECO:0000313" key="10">
    <source>
        <dbReference type="Proteomes" id="UP000238479"/>
    </source>
</evidence>
<evidence type="ECO:0000256" key="3">
    <source>
        <dbReference type="ARBA" id="ARBA00022512"/>
    </source>
</evidence>
<keyword evidence="10" id="KW-1185">Reference proteome</keyword>